<dbReference type="GO" id="GO:0004401">
    <property type="term" value="F:histidinol-phosphatase activity"/>
    <property type="evidence" value="ECO:0007669"/>
    <property type="project" value="UniProtKB-UniRule"/>
</dbReference>
<dbReference type="PROSITE" id="PS00629">
    <property type="entry name" value="IMP_1"/>
    <property type="match status" value="1"/>
</dbReference>
<dbReference type="Pfam" id="PF00459">
    <property type="entry name" value="Inositol_P"/>
    <property type="match status" value="1"/>
</dbReference>
<dbReference type="GO" id="GO:0046872">
    <property type="term" value="F:metal ion binding"/>
    <property type="evidence" value="ECO:0007669"/>
    <property type="project" value="UniProtKB-KW"/>
</dbReference>
<evidence type="ECO:0000256" key="9">
    <source>
        <dbReference type="ARBA" id="ARBA00023102"/>
    </source>
</evidence>
<evidence type="ECO:0000256" key="5">
    <source>
        <dbReference type="ARBA" id="ARBA00022605"/>
    </source>
</evidence>
<dbReference type="Proteomes" id="UP000199412">
    <property type="component" value="Unassembled WGS sequence"/>
</dbReference>
<dbReference type="InterPro" id="IPR011809">
    <property type="entry name" value="His_9_proposed"/>
</dbReference>
<dbReference type="STRING" id="69960.SAMN05421720_101198"/>
<feature type="binding site" evidence="12">
    <location>
        <position position="93"/>
    </location>
    <ligand>
        <name>Mg(2+)</name>
        <dbReference type="ChEBI" id="CHEBI:18420"/>
        <label>2</label>
    </ligand>
</feature>
<dbReference type="PANTHER" id="PTHR43200">
    <property type="entry name" value="PHOSPHATASE"/>
    <property type="match status" value="1"/>
</dbReference>
<dbReference type="PRINTS" id="PR00377">
    <property type="entry name" value="IMPHPHTASES"/>
</dbReference>
<gene>
    <name evidence="13" type="ORF">SAMN05421720_101198</name>
</gene>
<evidence type="ECO:0000256" key="2">
    <source>
        <dbReference type="ARBA" id="ARBA00004970"/>
    </source>
</evidence>
<evidence type="ECO:0000256" key="12">
    <source>
        <dbReference type="PIRSR" id="PIRSR600760-2"/>
    </source>
</evidence>
<evidence type="ECO:0000313" key="13">
    <source>
        <dbReference type="EMBL" id="SDD66652.1"/>
    </source>
</evidence>
<comment type="catalytic activity">
    <reaction evidence="10">
        <text>L-histidinol phosphate + H2O = L-histidinol + phosphate</text>
        <dbReference type="Rhea" id="RHEA:14465"/>
        <dbReference type="ChEBI" id="CHEBI:15377"/>
        <dbReference type="ChEBI" id="CHEBI:43474"/>
        <dbReference type="ChEBI" id="CHEBI:57699"/>
        <dbReference type="ChEBI" id="CHEBI:57980"/>
        <dbReference type="EC" id="3.1.3.15"/>
    </reaction>
</comment>
<dbReference type="NCBIfam" id="TIGR02067">
    <property type="entry name" value="his_9_HisN"/>
    <property type="match status" value="1"/>
</dbReference>
<dbReference type="UniPathway" id="UPA00031">
    <property type="reaction ID" value="UER00013"/>
</dbReference>
<evidence type="ECO:0000256" key="3">
    <source>
        <dbReference type="ARBA" id="ARBA00009759"/>
    </source>
</evidence>
<dbReference type="RefSeq" id="WP_092780748.1">
    <property type="nucleotide sequence ID" value="NZ_FNAP01000001.1"/>
</dbReference>
<organism evidence="13 14">
    <name type="scientific">Rhodospira trueperi</name>
    <dbReference type="NCBI Taxonomy" id="69960"/>
    <lineage>
        <taxon>Bacteria</taxon>
        <taxon>Pseudomonadati</taxon>
        <taxon>Pseudomonadota</taxon>
        <taxon>Alphaproteobacteria</taxon>
        <taxon>Rhodospirillales</taxon>
        <taxon>Rhodospirillaceae</taxon>
        <taxon>Rhodospira</taxon>
    </lineage>
</organism>
<feature type="binding site" evidence="12">
    <location>
        <position position="217"/>
    </location>
    <ligand>
        <name>Mg(2+)</name>
        <dbReference type="ChEBI" id="CHEBI:18420"/>
        <label>1</label>
        <note>catalytic</note>
    </ligand>
</feature>
<dbReference type="PANTHER" id="PTHR43200:SF6">
    <property type="entry name" value="3'(2'),5'-BISPHOSPHATE NUCLEOTIDASE"/>
    <property type="match status" value="1"/>
</dbReference>
<keyword evidence="14" id="KW-1185">Reference proteome</keyword>
<dbReference type="GO" id="GO:0000105">
    <property type="term" value="P:L-histidine biosynthetic process"/>
    <property type="evidence" value="ECO:0007669"/>
    <property type="project" value="UniProtKB-UniRule"/>
</dbReference>
<dbReference type="AlphaFoldDB" id="A0A1G6WL72"/>
<keyword evidence="7" id="KW-0378">Hydrolase</keyword>
<dbReference type="InterPro" id="IPR020583">
    <property type="entry name" value="Inositol_monoP_metal-BS"/>
</dbReference>
<dbReference type="Gene3D" id="3.30.540.10">
    <property type="entry name" value="Fructose-1,6-Bisphosphatase, subunit A, domain 1"/>
    <property type="match status" value="1"/>
</dbReference>
<proteinExistence type="inferred from homology"/>
<protein>
    <recommendedName>
        <fullName evidence="4 11">Histidinol-phosphatase</fullName>
        <ecNumber evidence="4 11">3.1.3.15</ecNumber>
    </recommendedName>
</protein>
<dbReference type="InterPro" id="IPR000760">
    <property type="entry name" value="Inositol_monophosphatase-like"/>
</dbReference>
<dbReference type="Gene3D" id="3.40.190.80">
    <property type="match status" value="1"/>
</dbReference>
<name>A0A1G6WL72_9PROT</name>
<comment type="cofactor">
    <cofactor evidence="1 12">
        <name>Mg(2+)</name>
        <dbReference type="ChEBI" id="CHEBI:18420"/>
    </cofactor>
</comment>
<reference evidence="13 14" key="1">
    <citation type="submission" date="2016-10" db="EMBL/GenBank/DDBJ databases">
        <authorList>
            <person name="de Groot N.N."/>
        </authorList>
    </citation>
    <scope>NUCLEOTIDE SEQUENCE [LARGE SCALE GENOMIC DNA]</scope>
    <source>
        <strain evidence="13 14">ATCC 700224</strain>
    </source>
</reference>
<accession>A0A1G6WL72</accession>
<evidence type="ECO:0000256" key="7">
    <source>
        <dbReference type="ARBA" id="ARBA00022801"/>
    </source>
</evidence>
<evidence type="ECO:0000256" key="6">
    <source>
        <dbReference type="ARBA" id="ARBA00022723"/>
    </source>
</evidence>
<evidence type="ECO:0000256" key="8">
    <source>
        <dbReference type="ARBA" id="ARBA00022842"/>
    </source>
</evidence>
<sequence length="267" mass="28776">MIDTTDCPQADIQALVPLAETLADAARQETLPRFRSRALSVETKSDHSPVTVADRASETAMRALLAEHCPDHGILGEEEGSSGLDRDFVWVLDPIDGTRSFVTGSPLWGTLIALSWKGTPVLGVIDVPAMNERWVGCIGRPTLYNGAPCRTRSVTDLDQAVLYTTTPDLYGERDRPGFEALSSQVAERRYCADCYAYGMLASGWIDIALDPGTQPYDYMALVPVVEGAGGRMTDWSGAPADLRSSGWVVATGDSALHATATRLLRGD</sequence>
<dbReference type="SUPFAM" id="SSF56655">
    <property type="entry name" value="Carbohydrate phosphatase"/>
    <property type="match status" value="1"/>
</dbReference>
<evidence type="ECO:0000256" key="10">
    <source>
        <dbReference type="ARBA" id="ARBA00049158"/>
    </source>
</evidence>
<evidence type="ECO:0000256" key="11">
    <source>
        <dbReference type="NCBIfam" id="TIGR02067"/>
    </source>
</evidence>
<evidence type="ECO:0000256" key="1">
    <source>
        <dbReference type="ARBA" id="ARBA00001946"/>
    </source>
</evidence>
<feature type="binding site" evidence="12">
    <location>
        <position position="77"/>
    </location>
    <ligand>
        <name>Mg(2+)</name>
        <dbReference type="ChEBI" id="CHEBI:18420"/>
        <label>1</label>
        <note>catalytic</note>
    </ligand>
</feature>
<dbReference type="CDD" id="cd01641">
    <property type="entry name" value="Bacterial_IMPase_like_1"/>
    <property type="match status" value="1"/>
</dbReference>
<keyword evidence="6 12" id="KW-0479">Metal-binding</keyword>
<feature type="binding site" evidence="12">
    <location>
        <position position="96"/>
    </location>
    <ligand>
        <name>Mg(2+)</name>
        <dbReference type="ChEBI" id="CHEBI:18420"/>
        <label>1</label>
        <note>catalytic</note>
    </ligand>
</feature>
<comment type="pathway">
    <text evidence="2">Amino-acid biosynthesis; L-histidine biosynthesis; L-histidine from 5-phospho-alpha-D-ribose 1-diphosphate: step 8/9.</text>
</comment>
<keyword evidence="8 12" id="KW-0460">Magnesium</keyword>
<dbReference type="OrthoDB" id="9785695at2"/>
<feature type="binding site" evidence="12">
    <location>
        <position position="95"/>
    </location>
    <ligand>
        <name>Mg(2+)</name>
        <dbReference type="ChEBI" id="CHEBI:18420"/>
        <label>1</label>
        <note>catalytic</note>
    </ligand>
</feature>
<evidence type="ECO:0000256" key="4">
    <source>
        <dbReference type="ARBA" id="ARBA00013085"/>
    </source>
</evidence>
<keyword evidence="9" id="KW-0368">Histidine biosynthesis</keyword>
<dbReference type="EMBL" id="FNAP01000001">
    <property type="protein sequence ID" value="SDD66652.1"/>
    <property type="molecule type" value="Genomic_DNA"/>
</dbReference>
<comment type="similarity">
    <text evidence="3">Belongs to the inositol monophosphatase superfamily.</text>
</comment>
<dbReference type="EC" id="3.1.3.15" evidence="4 11"/>
<keyword evidence="5" id="KW-0028">Amino-acid biosynthesis</keyword>
<evidence type="ECO:0000313" key="14">
    <source>
        <dbReference type="Proteomes" id="UP000199412"/>
    </source>
</evidence>
<dbReference type="InterPro" id="IPR051090">
    <property type="entry name" value="Inositol_monoP_superfamily"/>
</dbReference>